<dbReference type="AlphaFoldDB" id="S7RK55"/>
<dbReference type="Proteomes" id="UP000030669">
    <property type="component" value="Unassembled WGS sequence"/>
</dbReference>
<proteinExistence type="predicted"/>
<dbReference type="Gene3D" id="3.30.460.40">
    <property type="match status" value="1"/>
</dbReference>
<dbReference type="RefSeq" id="XP_007868148.1">
    <property type="nucleotide sequence ID" value="XM_007869957.1"/>
</dbReference>
<name>S7RK55_GLOTA</name>
<dbReference type="OrthoDB" id="3133286at2759"/>
<evidence type="ECO:0000313" key="2">
    <source>
        <dbReference type="Proteomes" id="UP000030669"/>
    </source>
</evidence>
<organism evidence="1 2">
    <name type="scientific">Gloeophyllum trabeum (strain ATCC 11539 / FP-39264 / Madison 617)</name>
    <name type="common">Brown rot fungus</name>
    <dbReference type="NCBI Taxonomy" id="670483"/>
    <lineage>
        <taxon>Eukaryota</taxon>
        <taxon>Fungi</taxon>
        <taxon>Dikarya</taxon>
        <taxon>Basidiomycota</taxon>
        <taxon>Agaricomycotina</taxon>
        <taxon>Agaricomycetes</taxon>
        <taxon>Gloeophyllales</taxon>
        <taxon>Gloeophyllaceae</taxon>
        <taxon>Gloeophyllum</taxon>
    </lineage>
</organism>
<accession>S7RK55</accession>
<dbReference type="InterPro" id="IPR043519">
    <property type="entry name" value="NT_sf"/>
</dbReference>
<dbReference type="SUPFAM" id="SSF81301">
    <property type="entry name" value="Nucleotidyltransferase"/>
    <property type="match status" value="1"/>
</dbReference>
<dbReference type="HOGENOM" id="CLU_047728_0_0_1"/>
<keyword evidence="2" id="KW-1185">Reference proteome</keyword>
<dbReference type="eggNOG" id="ENOG502SQ2J">
    <property type="taxonomic scope" value="Eukaryota"/>
</dbReference>
<dbReference type="KEGG" id="gtr:GLOTRDRAFT_15009"/>
<reference evidence="1 2" key="1">
    <citation type="journal article" date="2012" name="Science">
        <title>The Paleozoic origin of enzymatic lignin decomposition reconstructed from 31 fungal genomes.</title>
        <authorList>
            <person name="Floudas D."/>
            <person name="Binder M."/>
            <person name="Riley R."/>
            <person name="Barry K."/>
            <person name="Blanchette R.A."/>
            <person name="Henrissat B."/>
            <person name="Martinez A.T."/>
            <person name="Otillar R."/>
            <person name="Spatafora J.W."/>
            <person name="Yadav J.S."/>
            <person name="Aerts A."/>
            <person name="Benoit I."/>
            <person name="Boyd A."/>
            <person name="Carlson A."/>
            <person name="Copeland A."/>
            <person name="Coutinho P.M."/>
            <person name="de Vries R.P."/>
            <person name="Ferreira P."/>
            <person name="Findley K."/>
            <person name="Foster B."/>
            <person name="Gaskell J."/>
            <person name="Glotzer D."/>
            <person name="Gorecki P."/>
            <person name="Heitman J."/>
            <person name="Hesse C."/>
            <person name="Hori C."/>
            <person name="Igarashi K."/>
            <person name="Jurgens J.A."/>
            <person name="Kallen N."/>
            <person name="Kersten P."/>
            <person name="Kohler A."/>
            <person name="Kuees U."/>
            <person name="Kumar T.K.A."/>
            <person name="Kuo A."/>
            <person name="LaButti K."/>
            <person name="Larrondo L.F."/>
            <person name="Lindquist E."/>
            <person name="Ling A."/>
            <person name="Lombard V."/>
            <person name="Lucas S."/>
            <person name="Lundell T."/>
            <person name="Martin R."/>
            <person name="McLaughlin D.J."/>
            <person name="Morgenstern I."/>
            <person name="Morin E."/>
            <person name="Murat C."/>
            <person name="Nagy L.G."/>
            <person name="Nolan M."/>
            <person name="Ohm R.A."/>
            <person name="Patyshakuliyeva A."/>
            <person name="Rokas A."/>
            <person name="Ruiz-Duenas F.J."/>
            <person name="Sabat G."/>
            <person name="Salamov A."/>
            <person name="Samejima M."/>
            <person name="Schmutz J."/>
            <person name="Slot J.C."/>
            <person name="St John F."/>
            <person name="Stenlid J."/>
            <person name="Sun H."/>
            <person name="Sun S."/>
            <person name="Syed K."/>
            <person name="Tsang A."/>
            <person name="Wiebenga A."/>
            <person name="Young D."/>
            <person name="Pisabarro A."/>
            <person name="Eastwood D.C."/>
            <person name="Martin F."/>
            <person name="Cullen D."/>
            <person name="Grigoriev I.V."/>
            <person name="Hibbett D.S."/>
        </authorList>
    </citation>
    <scope>NUCLEOTIDE SEQUENCE [LARGE SCALE GENOMIC DNA]</scope>
    <source>
        <strain evidence="1 2">ATCC 11539</strain>
    </source>
</reference>
<feature type="non-terminal residue" evidence="1">
    <location>
        <position position="1"/>
    </location>
</feature>
<dbReference type="GeneID" id="19304879"/>
<sequence length="203" mass="23313">QVARVATSILERNGLSCCVFGSMACNLYGTTRTPNDVDIVVMTSSYTQEELKELIRRSDSRFYLIKPKTPNATYRVFYFRLDGYRRSCKVDILLPGIMSIPTIPRGRITKVHDIPVMPLPALLLLKLQGWSDHKGSTRPDMVDKQYVDVQDVSELLRIAHNRDLWMPSETWLPSAFLDMGEERVERFVEEYTSTSDPWEAVGY</sequence>
<feature type="non-terminal residue" evidence="1">
    <location>
        <position position="203"/>
    </location>
</feature>
<evidence type="ECO:0000313" key="1">
    <source>
        <dbReference type="EMBL" id="EPQ53004.1"/>
    </source>
</evidence>
<dbReference type="EMBL" id="KB469306">
    <property type="protein sequence ID" value="EPQ53004.1"/>
    <property type="molecule type" value="Genomic_DNA"/>
</dbReference>
<gene>
    <name evidence="1" type="ORF">GLOTRDRAFT_15009</name>
</gene>
<dbReference type="OMA" id="LYPHTAN"/>
<protein>
    <submittedName>
        <fullName evidence="1">Uncharacterized protein</fullName>
    </submittedName>
</protein>